<evidence type="ECO:0000259" key="2">
    <source>
        <dbReference type="PROSITE" id="PS50191"/>
    </source>
</evidence>
<dbReference type="PANTHER" id="PTHR46590:SF1">
    <property type="entry name" value="PHOSPHATIDYLINOSITOL TRANSFER PROTEIN CSR1"/>
    <property type="match status" value="1"/>
</dbReference>
<dbReference type="SUPFAM" id="SSF52087">
    <property type="entry name" value="CRAL/TRIO domain"/>
    <property type="match status" value="1"/>
</dbReference>
<feature type="compositionally biased region" description="Gly residues" evidence="1">
    <location>
        <begin position="246"/>
        <end position="257"/>
    </location>
</feature>
<feature type="compositionally biased region" description="Polar residues" evidence="1">
    <location>
        <begin position="129"/>
        <end position="138"/>
    </location>
</feature>
<dbReference type="AlphaFoldDB" id="A0A8H8DB31"/>
<dbReference type="CDD" id="cd00170">
    <property type="entry name" value="SEC14"/>
    <property type="match status" value="1"/>
</dbReference>
<dbReference type="GeneID" id="93650457"/>
<protein>
    <submittedName>
        <fullName evidence="3">CSR1</fullName>
    </submittedName>
</protein>
<dbReference type="InterPro" id="IPR036865">
    <property type="entry name" value="CRAL-TRIO_dom_sf"/>
</dbReference>
<feature type="region of interest" description="Disordered" evidence="1">
    <location>
        <begin position="241"/>
        <end position="306"/>
    </location>
</feature>
<name>A0A8H8DB31_9ASCO</name>
<feature type="compositionally biased region" description="Low complexity" evidence="1">
    <location>
        <begin position="287"/>
        <end position="303"/>
    </location>
</feature>
<dbReference type="SUPFAM" id="SSF81995">
    <property type="entry name" value="beta-sandwich domain of Sec23/24"/>
    <property type="match status" value="1"/>
</dbReference>
<dbReference type="InterPro" id="IPR052432">
    <property type="entry name" value="PITP/CRAL-TRIO"/>
</dbReference>
<evidence type="ECO:0000256" key="1">
    <source>
        <dbReference type="SAM" id="MobiDB-lite"/>
    </source>
</evidence>
<dbReference type="EMBL" id="JAEOAQ010000002">
    <property type="protein sequence ID" value="KAG5419948.1"/>
    <property type="molecule type" value="Genomic_DNA"/>
</dbReference>
<dbReference type="SUPFAM" id="SSF46938">
    <property type="entry name" value="CRAL/TRIO N-terminal domain"/>
    <property type="match status" value="1"/>
</dbReference>
<dbReference type="SMART" id="SM01100">
    <property type="entry name" value="CRAL_TRIO_N"/>
    <property type="match status" value="1"/>
</dbReference>
<dbReference type="InterPro" id="IPR001251">
    <property type="entry name" value="CRAL-TRIO_dom"/>
</dbReference>
<dbReference type="SMART" id="SM00516">
    <property type="entry name" value="SEC14"/>
    <property type="match status" value="1"/>
</dbReference>
<dbReference type="InterPro" id="IPR011074">
    <property type="entry name" value="CRAL/TRIO_N_dom"/>
</dbReference>
<dbReference type="PANTHER" id="PTHR46590">
    <property type="entry name" value="PHOSPHATIDYLINOSITOL TRANSFER PROTEIN CSR1-RELATED"/>
    <property type="match status" value="1"/>
</dbReference>
<dbReference type="Proteomes" id="UP000669133">
    <property type="component" value="Unassembled WGS sequence"/>
</dbReference>
<proteinExistence type="predicted"/>
<evidence type="ECO:0000313" key="4">
    <source>
        <dbReference type="Proteomes" id="UP000669133"/>
    </source>
</evidence>
<feature type="compositionally biased region" description="Low complexity" evidence="1">
    <location>
        <begin position="173"/>
        <end position="182"/>
    </location>
</feature>
<dbReference type="Pfam" id="PF00650">
    <property type="entry name" value="CRAL_TRIO"/>
    <property type="match status" value="1"/>
</dbReference>
<dbReference type="InterPro" id="IPR036273">
    <property type="entry name" value="CRAL/TRIO_N_dom_sf"/>
</dbReference>
<feature type="compositionally biased region" description="Low complexity" evidence="1">
    <location>
        <begin position="189"/>
        <end position="198"/>
    </location>
</feature>
<reference evidence="3 4" key="1">
    <citation type="submission" date="2020-12" db="EMBL/GenBank/DDBJ databases">
        <title>Effect of drift, selection, and recombination on the evolution of hybrid genomes in Candida yeast pathogens.</title>
        <authorList>
            <person name="Mixao V."/>
            <person name="Ksiezopolska E."/>
            <person name="Saus E."/>
            <person name="Boekhout T."/>
            <person name="Gacser A."/>
            <person name="Gabaldon T."/>
        </authorList>
    </citation>
    <scope>NUCLEOTIDE SEQUENCE [LARGE SCALE GENOMIC DNA]</scope>
    <source>
        <strain evidence="3 4">BP57</strain>
    </source>
</reference>
<dbReference type="OrthoDB" id="43460at2759"/>
<accession>A0A8H8DB31</accession>
<keyword evidence="4" id="KW-1185">Reference proteome</keyword>
<dbReference type="RefSeq" id="XP_067549064.1">
    <property type="nucleotide sequence ID" value="XM_067690616.1"/>
</dbReference>
<feature type="region of interest" description="Disordered" evidence="1">
    <location>
        <begin position="93"/>
        <end position="140"/>
    </location>
</feature>
<feature type="region of interest" description="Disordered" evidence="1">
    <location>
        <begin position="167"/>
        <end position="208"/>
    </location>
</feature>
<feature type="domain" description="CRAL-TRIO" evidence="2">
    <location>
        <begin position="420"/>
        <end position="568"/>
    </location>
</feature>
<feature type="compositionally biased region" description="Acidic residues" evidence="1">
    <location>
        <begin position="199"/>
        <end position="208"/>
    </location>
</feature>
<gene>
    <name evidence="3" type="ORF">I9W82_001828</name>
</gene>
<comment type="caution">
    <text evidence="3">The sequence shown here is derived from an EMBL/GenBank/DDBJ whole genome shotgun (WGS) entry which is preliminary data.</text>
</comment>
<organism evidence="3 4">
    <name type="scientific">Candida metapsilosis</name>
    <dbReference type="NCBI Taxonomy" id="273372"/>
    <lineage>
        <taxon>Eukaryota</taxon>
        <taxon>Fungi</taxon>
        <taxon>Dikarya</taxon>
        <taxon>Ascomycota</taxon>
        <taxon>Saccharomycotina</taxon>
        <taxon>Pichiomycetes</taxon>
        <taxon>Debaryomycetaceae</taxon>
        <taxon>Candida/Lodderomyces clade</taxon>
        <taxon>Candida</taxon>
    </lineage>
</organism>
<evidence type="ECO:0000313" key="3">
    <source>
        <dbReference type="EMBL" id="KAG5419948.1"/>
    </source>
</evidence>
<dbReference type="Pfam" id="PF03765">
    <property type="entry name" value="CRAL_TRIO_N"/>
    <property type="match status" value="1"/>
</dbReference>
<dbReference type="Gene3D" id="3.40.525.10">
    <property type="entry name" value="CRAL-TRIO lipid binding domain"/>
    <property type="match status" value="1"/>
</dbReference>
<dbReference type="PROSITE" id="PS50191">
    <property type="entry name" value="CRAL_TRIO"/>
    <property type="match status" value="1"/>
</dbReference>
<sequence length="659" mass="75206">MPFDNNVKYRLQRIQTLNGDQEIVLKQVWAYLLKNFGYPIDINSQDLPYKQCYVASTSTANFDESQGIATGVLSKTNTRGSINSSKSSASKKKLGLFGSKKSSNASVSNASGAGAAKDSPPANSKRMHQIQTQSSQERYQPVDIPSEVFYSIYAHHFKAAFEYADDYDGSSAQPQQPQQQQQLNGFAGNNGYNNNGGYDDYDDDDDDVASVNSMETFVTAETTLTDYDDLPAHIFNNNGNSYGGKQANGGGNYGGRIGHPNSNKHRSSSHNKHHNNKHRHNSHGHHNQQQQQHHQQQQQQQQQFGGGQQLDLFQATVNNPVSVHPDNSFYSHLGQYNSKEMHQAFLKSLRNDLIDNLVLKFIRARKWDTEKALAMFFKSLNWRYHEFPTNDWLMESDGPSYLNGTNKGFIKNFTTEKSWIKGRDKNNNPIFTFQAKKHLTSDSPLPQNQRYAIVTIEWVRLFLREVSESVDTCTIVFDLTGFSLKNADYATIKFLADVFEAHYPETLGFILIHNAPWIFSTVWNIIKNWLDPVVASKIHFTKDAKELSKFIDPSLIPDYLGGDDTTRGYYPIPEPQDEYPPKRKDAEYARLQRERDLLLARFFETTKKWIESTNPQVSDRYLKDKLDLNIALSSNYIQLDPYIRNRGIYDRDHTLQVGH</sequence>
<feature type="compositionally biased region" description="Low complexity" evidence="1">
    <location>
        <begin position="95"/>
        <end position="117"/>
    </location>
</feature>
<feature type="compositionally biased region" description="Basic residues" evidence="1">
    <location>
        <begin position="262"/>
        <end position="286"/>
    </location>
</feature>